<dbReference type="InterPro" id="IPR011060">
    <property type="entry name" value="RibuloseP-bd_barrel"/>
</dbReference>
<name>A0ABZ3F6Y5_9HELI</name>
<dbReference type="InterPro" id="IPR045186">
    <property type="entry name" value="Indole-3-glycerol_P_synth"/>
</dbReference>
<dbReference type="EC" id="5.3.1.24" evidence="15"/>
<accession>A0ABZ3F6Y5</accession>
<comment type="similarity">
    <text evidence="5">In the N-terminal section; belongs to the TrpC family.</text>
</comment>
<comment type="similarity">
    <text evidence="15">Belongs to the TrpF family.</text>
</comment>
<dbReference type="PROSITE" id="PS00614">
    <property type="entry name" value="IGPS"/>
    <property type="match status" value="1"/>
</dbReference>
<evidence type="ECO:0000256" key="1">
    <source>
        <dbReference type="ARBA" id="ARBA00001164"/>
    </source>
</evidence>
<dbReference type="EMBL" id="CP145316">
    <property type="protein sequence ID" value="XAM17958.1"/>
    <property type="molecule type" value="Genomic_DNA"/>
</dbReference>
<evidence type="ECO:0000256" key="14">
    <source>
        <dbReference type="ARBA" id="ARBA00025592"/>
    </source>
</evidence>
<evidence type="ECO:0000256" key="2">
    <source>
        <dbReference type="ARBA" id="ARBA00001633"/>
    </source>
</evidence>
<proteinExistence type="inferred from homology"/>
<evidence type="ECO:0000313" key="19">
    <source>
        <dbReference type="Proteomes" id="UP001434737"/>
    </source>
</evidence>
<evidence type="ECO:0000259" key="16">
    <source>
        <dbReference type="Pfam" id="PF00218"/>
    </source>
</evidence>
<gene>
    <name evidence="15" type="primary">trpF</name>
    <name evidence="18" type="ORF">V3I05_09765</name>
</gene>
<evidence type="ECO:0000256" key="13">
    <source>
        <dbReference type="ARBA" id="ARBA00023268"/>
    </source>
</evidence>
<organism evidence="18 19">
    <name type="scientific">Helicobacter mastomyrinus</name>
    <dbReference type="NCBI Taxonomy" id="287948"/>
    <lineage>
        <taxon>Bacteria</taxon>
        <taxon>Pseudomonadati</taxon>
        <taxon>Campylobacterota</taxon>
        <taxon>Epsilonproteobacteria</taxon>
        <taxon>Campylobacterales</taxon>
        <taxon>Helicobacteraceae</taxon>
        <taxon>Helicobacter</taxon>
    </lineage>
</organism>
<protein>
    <recommendedName>
        <fullName evidence="15">N-(5'-phosphoribosyl)anthranilate isomerase</fullName>
        <shortName evidence="15">PRAI</shortName>
        <ecNumber evidence="15">5.3.1.24</ecNumber>
    </recommendedName>
</protein>
<keyword evidence="10 15" id="KW-0057">Aromatic amino acid biosynthesis</keyword>
<dbReference type="RefSeq" id="WP_343353477.1">
    <property type="nucleotide sequence ID" value="NZ_CP145316.1"/>
</dbReference>
<keyword evidence="9 15" id="KW-0822">Tryptophan biosynthesis</keyword>
<sequence length="501" mass="54865">MVEVLAQITTQRSQDIAQKGFAFGYEIPQKRIHPLIKPCFEPILLIAEIKRASPSAGQIGAINSPTKLASDYLNGGAGAISVLCEERHFNGSLADLMQVKNAYPKACILRKDFIQYPEEIEISYRAGADMVLLIVAMFIDEDAGFARFKAIYDECLKHGLTPLIEVHNHNEIDFITPLNPVLVGINARNLHTFNINIPAACTLKNALPHSRVIFESAINSPHSAFIVGSFGFDGLLCGSYLVEHNNPSAAITALKSAINLSKKQKVAFYSCVFDKFVKRTKPIIKICGITQLDNALEVAKEQTNGGVDMLGFILVAHSPRYIESKHIKEIAKALQTLYPHILRVAVVNDKPSLNEAKALYGQGHIHAIQLHGLDSKNPQYFANIALKDALFPYYVVQNIAQKADFSPHYEGAFCLVDSKSTQGGGSGKSIEFEVLRSLKESYLCIAGGINIDNISDFLALKPAMLDINSGIESVAGKKDIAKLRALLQKVASYTSPLKSNK</sequence>
<dbReference type="InterPro" id="IPR001468">
    <property type="entry name" value="Indole-3-GlycerolPSynthase_CS"/>
</dbReference>
<evidence type="ECO:0000256" key="5">
    <source>
        <dbReference type="ARBA" id="ARBA00007902"/>
    </source>
</evidence>
<dbReference type="Pfam" id="PF00697">
    <property type="entry name" value="PRAI"/>
    <property type="match status" value="1"/>
</dbReference>
<comment type="catalytic activity">
    <reaction evidence="2">
        <text>1-(2-carboxyphenylamino)-1-deoxy-D-ribulose 5-phosphate + H(+) = (1S,2R)-1-C-(indol-3-yl)glycerol 3-phosphate + CO2 + H2O</text>
        <dbReference type="Rhea" id="RHEA:23476"/>
        <dbReference type="ChEBI" id="CHEBI:15377"/>
        <dbReference type="ChEBI" id="CHEBI:15378"/>
        <dbReference type="ChEBI" id="CHEBI:16526"/>
        <dbReference type="ChEBI" id="CHEBI:58613"/>
        <dbReference type="ChEBI" id="CHEBI:58866"/>
        <dbReference type="EC" id="4.1.1.48"/>
    </reaction>
</comment>
<keyword evidence="13" id="KW-0511">Multifunctional enzyme</keyword>
<evidence type="ECO:0000256" key="9">
    <source>
        <dbReference type="ARBA" id="ARBA00022822"/>
    </source>
</evidence>
<dbReference type="GO" id="GO:0016853">
    <property type="term" value="F:isomerase activity"/>
    <property type="evidence" value="ECO:0007669"/>
    <property type="project" value="UniProtKB-KW"/>
</dbReference>
<dbReference type="CDD" id="cd00331">
    <property type="entry name" value="IGPS"/>
    <property type="match status" value="1"/>
</dbReference>
<dbReference type="Proteomes" id="UP001434737">
    <property type="component" value="Chromosome"/>
</dbReference>
<evidence type="ECO:0000256" key="6">
    <source>
        <dbReference type="ARBA" id="ARBA00009847"/>
    </source>
</evidence>
<dbReference type="CDD" id="cd00405">
    <property type="entry name" value="PRAI"/>
    <property type="match status" value="1"/>
</dbReference>
<evidence type="ECO:0000256" key="8">
    <source>
        <dbReference type="ARBA" id="ARBA00022793"/>
    </source>
</evidence>
<dbReference type="Gene3D" id="3.20.20.70">
    <property type="entry name" value="Aldolase class I"/>
    <property type="match status" value="2"/>
</dbReference>
<keyword evidence="8" id="KW-0210">Decarboxylase</keyword>
<comment type="function">
    <text evidence="14">Bifunctional enzyme that catalyzes two sequential steps of tryptophan biosynthetic pathway. The first reaction is catalyzed by the isomerase, coded by the TrpF domain; the second reaction is catalyzed by the synthase, coded by the TrpC domain.</text>
</comment>
<dbReference type="Pfam" id="PF00218">
    <property type="entry name" value="IGPS"/>
    <property type="match status" value="1"/>
</dbReference>
<dbReference type="PANTHER" id="PTHR22854">
    <property type="entry name" value="TRYPTOPHAN BIOSYNTHESIS PROTEIN"/>
    <property type="match status" value="1"/>
</dbReference>
<evidence type="ECO:0000259" key="17">
    <source>
        <dbReference type="Pfam" id="PF00697"/>
    </source>
</evidence>
<keyword evidence="12" id="KW-0456">Lyase</keyword>
<dbReference type="PANTHER" id="PTHR22854:SF2">
    <property type="entry name" value="INDOLE-3-GLYCEROL-PHOSPHATE SYNTHASE"/>
    <property type="match status" value="1"/>
</dbReference>
<evidence type="ECO:0000256" key="7">
    <source>
        <dbReference type="ARBA" id="ARBA00022605"/>
    </source>
</evidence>
<dbReference type="InterPro" id="IPR001240">
    <property type="entry name" value="PRAI_dom"/>
</dbReference>
<evidence type="ECO:0000256" key="15">
    <source>
        <dbReference type="HAMAP-Rule" id="MF_00135"/>
    </source>
</evidence>
<comment type="catalytic activity">
    <reaction evidence="1 15">
        <text>N-(5-phospho-beta-D-ribosyl)anthranilate = 1-(2-carboxyphenylamino)-1-deoxy-D-ribulose 5-phosphate</text>
        <dbReference type="Rhea" id="RHEA:21540"/>
        <dbReference type="ChEBI" id="CHEBI:18277"/>
        <dbReference type="ChEBI" id="CHEBI:58613"/>
        <dbReference type="EC" id="5.3.1.24"/>
    </reaction>
</comment>
<dbReference type="HAMAP" id="MF_00135">
    <property type="entry name" value="PRAI"/>
    <property type="match status" value="1"/>
</dbReference>
<dbReference type="InterPro" id="IPR013785">
    <property type="entry name" value="Aldolase_TIM"/>
</dbReference>
<feature type="domain" description="N-(5'phosphoribosyl) anthranilate isomerase (PRAI)" evidence="17">
    <location>
        <begin position="285"/>
        <end position="488"/>
    </location>
</feature>
<keyword evidence="19" id="KW-1185">Reference proteome</keyword>
<dbReference type="InterPro" id="IPR013798">
    <property type="entry name" value="Indole-3-glycerol_P_synth_dom"/>
</dbReference>
<evidence type="ECO:0000256" key="4">
    <source>
        <dbReference type="ARBA" id="ARBA00004696"/>
    </source>
</evidence>
<evidence type="ECO:0000256" key="11">
    <source>
        <dbReference type="ARBA" id="ARBA00023235"/>
    </source>
</evidence>
<keyword evidence="7 15" id="KW-0028">Amino-acid biosynthesis</keyword>
<evidence type="ECO:0000256" key="10">
    <source>
        <dbReference type="ARBA" id="ARBA00023141"/>
    </source>
</evidence>
<reference evidence="18 19" key="1">
    <citation type="submission" date="2024-02" db="EMBL/GenBank/DDBJ databases">
        <title>Genome and pathogenicity analysis of Helicobacter mastomyrinus isolated from mice.</title>
        <authorList>
            <person name="Zhu L."/>
        </authorList>
    </citation>
    <scope>NUCLEOTIDE SEQUENCE [LARGE SCALE GENOMIC DNA]</scope>
    <source>
        <strain evidence="18 19">Hm-17</strain>
    </source>
</reference>
<evidence type="ECO:0000256" key="12">
    <source>
        <dbReference type="ARBA" id="ARBA00023239"/>
    </source>
</evidence>
<dbReference type="SUPFAM" id="SSF51366">
    <property type="entry name" value="Ribulose-phoshate binding barrel"/>
    <property type="match status" value="2"/>
</dbReference>
<comment type="similarity">
    <text evidence="6">In the C-terminal section; belongs to the TrpF family.</text>
</comment>
<comment type="pathway">
    <text evidence="3 15">Amino-acid biosynthesis; L-tryptophan biosynthesis; L-tryptophan from chorismate: step 3/5.</text>
</comment>
<feature type="domain" description="Indole-3-glycerol phosphate synthase" evidence="16">
    <location>
        <begin position="41"/>
        <end position="254"/>
    </location>
</feature>
<keyword evidence="11 15" id="KW-0413">Isomerase</keyword>
<evidence type="ECO:0000313" key="18">
    <source>
        <dbReference type="EMBL" id="XAM17958.1"/>
    </source>
</evidence>
<comment type="pathway">
    <text evidence="4">Amino-acid biosynthesis; L-tryptophan biosynthesis; L-tryptophan from chorismate: step 4/5.</text>
</comment>
<evidence type="ECO:0000256" key="3">
    <source>
        <dbReference type="ARBA" id="ARBA00004664"/>
    </source>
</evidence>